<sequence>MGKEIGVRETVNEALPPLLKTNFHTNANAVHPLIYNGELNFWPNFCQDVRATMDNQHWSSRVIGYTLNTRDLNDNKVFVGDETGVQGTFQQAIGQTLGKVFEAQRLDIQIGALPPKVSFIQFRFTSDPIQVQFRFKIVTIQELRIIAWQYEPMRELYVVWHTSVTRRTGYPLKLAWRARMQLRARNRLNWTINPQNFYSLCEIFTLFFRIVFFFFFFFFQSKQASGRSLVWRRPLCSKGGYGTA</sequence>
<evidence type="ECO:0000313" key="2">
    <source>
        <dbReference type="EMBL" id="KOS45959.1"/>
    </source>
</evidence>
<organism evidence="2 3">
    <name type="scientific">Penicillium nordicum</name>
    <dbReference type="NCBI Taxonomy" id="229535"/>
    <lineage>
        <taxon>Eukaryota</taxon>
        <taxon>Fungi</taxon>
        <taxon>Dikarya</taxon>
        <taxon>Ascomycota</taxon>
        <taxon>Pezizomycotina</taxon>
        <taxon>Eurotiomycetes</taxon>
        <taxon>Eurotiomycetidae</taxon>
        <taxon>Eurotiales</taxon>
        <taxon>Aspergillaceae</taxon>
        <taxon>Penicillium</taxon>
    </lineage>
</organism>
<keyword evidence="1" id="KW-0472">Membrane</keyword>
<proteinExistence type="predicted"/>
<evidence type="ECO:0000313" key="3">
    <source>
        <dbReference type="Proteomes" id="UP000037696"/>
    </source>
</evidence>
<gene>
    <name evidence="2" type="ORF">ACN38_g3119</name>
</gene>
<keyword evidence="1" id="KW-1133">Transmembrane helix</keyword>
<dbReference type="Proteomes" id="UP000037696">
    <property type="component" value="Unassembled WGS sequence"/>
</dbReference>
<name>A0A0M9WIC2_9EURO</name>
<protein>
    <submittedName>
        <fullName evidence="2">Uncharacterized protein</fullName>
    </submittedName>
</protein>
<keyword evidence="3" id="KW-1185">Reference proteome</keyword>
<evidence type="ECO:0000256" key="1">
    <source>
        <dbReference type="SAM" id="Phobius"/>
    </source>
</evidence>
<keyword evidence="1" id="KW-0812">Transmembrane</keyword>
<dbReference type="EMBL" id="LHQQ01000036">
    <property type="protein sequence ID" value="KOS45959.1"/>
    <property type="molecule type" value="Genomic_DNA"/>
</dbReference>
<dbReference type="OrthoDB" id="3796275at2759"/>
<dbReference type="AlphaFoldDB" id="A0A0M9WIC2"/>
<accession>A0A0M9WIC2</accession>
<comment type="caution">
    <text evidence="2">The sequence shown here is derived from an EMBL/GenBank/DDBJ whole genome shotgun (WGS) entry which is preliminary data.</text>
</comment>
<feature type="transmembrane region" description="Helical" evidence="1">
    <location>
        <begin position="197"/>
        <end position="219"/>
    </location>
</feature>
<reference evidence="2 3" key="1">
    <citation type="submission" date="2015-08" db="EMBL/GenBank/DDBJ databases">
        <title>Genome sequencing of Penicillium nordicum.</title>
        <authorList>
            <person name="Nguyen H.D."/>
            <person name="Seifert K.A."/>
        </authorList>
    </citation>
    <scope>NUCLEOTIDE SEQUENCE [LARGE SCALE GENOMIC DNA]</scope>
    <source>
        <strain evidence="2 3">DAOMC 185683</strain>
    </source>
</reference>